<gene>
    <name evidence="1" type="ORF">LMG29739_02954</name>
</gene>
<proteinExistence type="predicted"/>
<evidence type="ECO:0000313" key="2">
    <source>
        <dbReference type="Proteomes" id="UP000494329"/>
    </source>
</evidence>
<protein>
    <submittedName>
        <fullName evidence="1">Uncharacterized protein</fullName>
    </submittedName>
</protein>
<dbReference type="EMBL" id="CADIKF010000021">
    <property type="protein sequence ID" value="CAB3758637.1"/>
    <property type="molecule type" value="Genomic_DNA"/>
</dbReference>
<name>A0A6J5DY99_9BURK</name>
<sequence>MHGAIEAVVSRERDLTDVLDRIEKNPHRRTARRDV</sequence>
<reference evidence="1 2" key="1">
    <citation type="submission" date="2020-04" db="EMBL/GenBank/DDBJ databases">
        <authorList>
            <person name="De Canck E."/>
        </authorList>
    </citation>
    <scope>NUCLEOTIDE SEQUENCE [LARGE SCALE GENOMIC DNA]</scope>
    <source>
        <strain evidence="1 2">LMG 29739</strain>
    </source>
</reference>
<dbReference type="AlphaFoldDB" id="A0A6J5DY99"/>
<organism evidence="1 2">
    <name type="scientific">Paraburkholderia solisilvae</name>
    <dbReference type="NCBI Taxonomy" id="624376"/>
    <lineage>
        <taxon>Bacteria</taxon>
        <taxon>Pseudomonadati</taxon>
        <taxon>Pseudomonadota</taxon>
        <taxon>Betaproteobacteria</taxon>
        <taxon>Burkholderiales</taxon>
        <taxon>Burkholderiaceae</taxon>
        <taxon>Paraburkholderia</taxon>
    </lineage>
</organism>
<dbReference type="Proteomes" id="UP000494329">
    <property type="component" value="Unassembled WGS sequence"/>
</dbReference>
<accession>A0A6J5DY99</accession>
<evidence type="ECO:0000313" key="1">
    <source>
        <dbReference type="EMBL" id="CAB3758637.1"/>
    </source>
</evidence>
<keyword evidence="2" id="KW-1185">Reference proteome</keyword>